<proteinExistence type="inferred from homology"/>
<dbReference type="SUPFAM" id="SSF53850">
    <property type="entry name" value="Periplasmic binding protein-like II"/>
    <property type="match status" value="1"/>
</dbReference>
<evidence type="ECO:0000256" key="1">
    <source>
        <dbReference type="ARBA" id="ARBA00004418"/>
    </source>
</evidence>
<dbReference type="PROSITE" id="PS51257">
    <property type="entry name" value="PROKAR_LIPOPROTEIN"/>
    <property type="match status" value="1"/>
</dbReference>
<dbReference type="AlphaFoldDB" id="A0A9D2HBT1"/>
<evidence type="ECO:0000256" key="2">
    <source>
        <dbReference type="ARBA" id="ARBA00008520"/>
    </source>
</evidence>
<reference evidence="3" key="1">
    <citation type="journal article" date="2021" name="PeerJ">
        <title>Extensive microbial diversity within the chicken gut microbiome revealed by metagenomics and culture.</title>
        <authorList>
            <person name="Gilroy R."/>
            <person name="Ravi A."/>
            <person name="Getino M."/>
            <person name="Pursley I."/>
            <person name="Horton D.L."/>
            <person name="Alikhan N.F."/>
            <person name="Baker D."/>
            <person name="Gharbi K."/>
            <person name="Hall N."/>
            <person name="Watson M."/>
            <person name="Adriaenssens E.M."/>
            <person name="Foster-Nyarko E."/>
            <person name="Jarju S."/>
            <person name="Secka A."/>
            <person name="Antonio M."/>
            <person name="Oren A."/>
            <person name="Chaudhuri R.R."/>
            <person name="La Ragione R."/>
            <person name="Hildebrand F."/>
            <person name="Pallen M.J."/>
        </authorList>
    </citation>
    <scope>NUCLEOTIDE SEQUENCE</scope>
    <source>
        <strain evidence="3">CHK186-16707</strain>
    </source>
</reference>
<dbReference type="InterPro" id="IPR006059">
    <property type="entry name" value="SBP"/>
</dbReference>
<dbReference type="Proteomes" id="UP000824225">
    <property type="component" value="Unassembled WGS sequence"/>
</dbReference>
<accession>A0A9D2HBT1</accession>
<organism evidence="3 4">
    <name type="scientific">Candidatus Mailhella merdigallinarum</name>
    <dbReference type="NCBI Taxonomy" id="2838658"/>
    <lineage>
        <taxon>Bacteria</taxon>
        <taxon>Pseudomonadati</taxon>
        <taxon>Thermodesulfobacteriota</taxon>
        <taxon>Desulfovibrionia</taxon>
        <taxon>Desulfovibrionales</taxon>
        <taxon>Desulfovibrionaceae</taxon>
        <taxon>Mailhella</taxon>
    </lineage>
</organism>
<evidence type="ECO:0000313" key="4">
    <source>
        <dbReference type="Proteomes" id="UP000824225"/>
    </source>
</evidence>
<comment type="caution">
    <text evidence="3">The sequence shown here is derived from an EMBL/GenBank/DDBJ whole genome shotgun (WGS) entry which is preliminary data.</text>
</comment>
<comment type="subcellular location">
    <subcellularLocation>
        <location evidence="1">Periplasm</location>
    </subcellularLocation>
</comment>
<name>A0A9D2HBT1_9BACT</name>
<dbReference type="EMBL" id="DXAN01000007">
    <property type="protein sequence ID" value="HJA08263.1"/>
    <property type="molecule type" value="Genomic_DNA"/>
</dbReference>
<dbReference type="PANTHER" id="PTHR43649">
    <property type="entry name" value="ARABINOSE-BINDING PROTEIN-RELATED"/>
    <property type="match status" value="1"/>
</dbReference>
<dbReference type="GO" id="GO:0042597">
    <property type="term" value="C:periplasmic space"/>
    <property type="evidence" value="ECO:0007669"/>
    <property type="project" value="UniProtKB-SubCell"/>
</dbReference>
<gene>
    <name evidence="3" type="ORF">H9962_03620</name>
</gene>
<protein>
    <submittedName>
        <fullName evidence="3">Extracellular solute-binding protein</fullName>
    </submittedName>
</protein>
<dbReference type="InterPro" id="IPR050490">
    <property type="entry name" value="Bact_solute-bd_prot1"/>
</dbReference>
<sequence>MKIPEPLRGLSLLVAAGFALACIAGFILLRATPKPATPTSRPLTLTVWHYYSGLTQRAFHDLAARFNTTEGARLGIVIEPHSQGDIASLADMVFRAARGDLGAPNMPDIFAAYPDSAFRVAELTALANLEPYLTPAEQAAYRPEFLEDGRMGPDNGLVIFPVAKSTENLFLNRTDWDAFAAATGATLDELATWEGVVRTAGRYHEWSGGRAFFRLDSPANFILVAAWQLGEMPYALRNGRAEPTLTPRLARALWDTYHAPFVRGWYAQIGPFCSDDARTGAIVAYIGSSAGAGYFPVEVSEGGAARPIDCDVLPYPRFKEGEPYAMLQGAGLCVVKSTPERERAAARFLLWLTAPDQNLPFAALTGYLPPAKAALNEERILGALPDSAVTSTQPAVACSLRTSLAMLNDMRLTGTRPFAGSYALRERWNTLLPKLAQEALEERKQRTAAGESEETAVADLLSERAFEQWYERLRRESAAALGQ</sequence>
<dbReference type="Gene3D" id="3.40.190.10">
    <property type="entry name" value="Periplasmic binding protein-like II"/>
    <property type="match status" value="1"/>
</dbReference>
<dbReference type="PANTHER" id="PTHR43649:SF12">
    <property type="entry name" value="DIACETYLCHITOBIOSE BINDING PROTEIN DASA"/>
    <property type="match status" value="1"/>
</dbReference>
<reference evidence="3" key="2">
    <citation type="submission" date="2021-04" db="EMBL/GenBank/DDBJ databases">
        <authorList>
            <person name="Gilroy R."/>
        </authorList>
    </citation>
    <scope>NUCLEOTIDE SEQUENCE</scope>
    <source>
        <strain evidence="3">CHK186-16707</strain>
    </source>
</reference>
<comment type="similarity">
    <text evidence="2">Belongs to the bacterial solute-binding protein 1 family.</text>
</comment>
<evidence type="ECO:0000313" key="3">
    <source>
        <dbReference type="EMBL" id="HJA08263.1"/>
    </source>
</evidence>
<dbReference type="Pfam" id="PF13416">
    <property type="entry name" value="SBP_bac_8"/>
    <property type="match status" value="1"/>
</dbReference>